<evidence type="ECO:0000256" key="6">
    <source>
        <dbReference type="ARBA" id="ARBA00022776"/>
    </source>
</evidence>
<feature type="compositionally biased region" description="Polar residues" evidence="8">
    <location>
        <begin position="517"/>
        <end position="528"/>
    </location>
</feature>
<evidence type="ECO:0000256" key="8">
    <source>
        <dbReference type="SAM" id="MobiDB-lite"/>
    </source>
</evidence>
<dbReference type="SMART" id="SM01349">
    <property type="entry name" value="TOG"/>
    <property type="match status" value="2"/>
</dbReference>
<evidence type="ECO:0000256" key="7">
    <source>
        <dbReference type="ARBA" id="ARBA00024889"/>
    </source>
</evidence>
<dbReference type="InterPro" id="IPR016024">
    <property type="entry name" value="ARM-type_fold"/>
</dbReference>
<evidence type="ECO:0000256" key="2">
    <source>
        <dbReference type="ARBA" id="ARBA00009549"/>
    </source>
</evidence>
<accession>A0ABP0BMX3</accession>
<proteinExistence type="inferred from homology"/>
<evidence type="ECO:0000256" key="1">
    <source>
        <dbReference type="ARBA" id="ARBA00004186"/>
    </source>
</evidence>
<dbReference type="Proteomes" id="UP001642405">
    <property type="component" value="Unassembled WGS sequence"/>
</dbReference>
<keyword evidence="11" id="KW-1185">Reference proteome</keyword>
<dbReference type="Pfam" id="PF12348">
    <property type="entry name" value="CLASP_N"/>
    <property type="match status" value="2"/>
</dbReference>
<dbReference type="SUPFAM" id="SSF48371">
    <property type="entry name" value="ARM repeat"/>
    <property type="match status" value="1"/>
</dbReference>
<keyword evidence="6" id="KW-0498">Mitosis</keyword>
<comment type="subcellular location">
    <subcellularLocation>
        <location evidence="1">Cytoplasm</location>
        <location evidence="1">Cytoskeleton</location>
        <location evidence="1">Spindle</location>
    </subcellularLocation>
</comment>
<feature type="region of interest" description="Disordered" evidence="8">
    <location>
        <begin position="614"/>
        <end position="710"/>
    </location>
</feature>
<organism evidence="10 11">
    <name type="scientific">Sporothrix curviconia</name>
    <dbReference type="NCBI Taxonomy" id="1260050"/>
    <lineage>
        <taxon>Eukaryota</taxon>
        <taxon>Fungi</taxon>
        <taxon>Dikarya</taxon>
        <taxon>Ascomycota</taxon>
        <taxon>Pezizomycotina</taxon>
        <taxon>Sordariomycetes</taxon>
        <taxon>Sordariomycetidae</taxon>
        <taxon>Ophiostomatales</taxon>
        <taxon>Ophiostomataceae</taxon>
        <taxon>Sporothrix</taxon>
    </lineage>
</organism>
<feature type="region of interest" description="Disordered" evidence="8">
    <location>
        <begin position="517"/>
        <end position="559"/>
    </location>
</feature>
<gene>
    <name evidence="10" type="primary">STU1</name>
    <name evidence="10" type="ORF">SCUCBS95973_004337</name>
</gene>
<protein>
    <submittedName>
        <fullName evidence="10">Suppressor of tub2 mutation</fullName>
    </submittedName>
</protein>
<sequence length="1237" mass="131823">MADKITVDQVNELLAVLRTDASVDAKVQLVTAAKSGIKQHNVPDHAIPILFEALRTASSSQHAALVNAGFTGLNHLLTRLSRQEPKFLAKEAARTLPLIVEKLGDVKEKYRTLAQQSLVTLYQAAPMDVERSLRNTAMTGKNPRAKETSMQWLLQMHHEQGLPFRAYVPVLMELLEDADGMVRDAAKATVIELFRSAPNAAKTDLKKQLKNFKVRPAIEQAIVKELAPTPGAPAADPIPRPESRAVRQQAHPPLSTAPSFAASVASLGERPITPMPDASRAEQVEPAYVNTQRELDDIFKEMHVWFEGKETEQNWLKREESVTRLRRLLAGNAADYTDAFLNNTRALLDGIIKAVVTLRTSLCKEGCSLVQDIAAAFGPGIDPMVEILMQTLVKLSAGTKKISSQLANTTVEAIIANATYSTRILQHVWGACQDKNVQPRTYATGWVKTIITKEMGHKGHIEHSGGLEIIEKCIKKGLADPNPGVRERMRATYWAFSGIWPARAEVIMTNLDNTAQKLLQNDPNNPNSPKRPEGAAAATVRPGLGFSKSTTGASKPSLRETMLAKKKEAFATRNLPARPGSAMAHFSPVRTVSGSSNASSSSSSAAAAVATATGSSSAATFGRQRGEGGLSVAPVRPARRRPELHARPATAGPYSVRTHDHPSAEQNSPPEKLRTKAAITPKTLGASPKRTAPRSRPGHQATASDSNLVTPSRAVAAAPINKAAATAHKTGAAAAATSSPRTSPAKPKPGATRGAAVKVPAAPPASASPTRVRNKAEPKSAAVPAPATVPGPEVEEMEVELETEVAQEVPAETDEVEPVFAAEVEIPLDRSVTPTSPTPVKAVPARKVGPVALSPSDENALSSLVMSPPLKVYEDPFSDDQSTTTPTAALFAPTVLEDRPVNEDAGNLARLPDESAAAIASAAAEAAAASVGSKDASAMAVVDAMRLEPSVVSTGVFPSSPEKAKQNARLLDSGIAKVKAQALDVHGFRKLQGIIRDASNAAMTNGLAAKTGAAAVFTDERFDALLLGLFCYLESPVTNVPPEKVQDVKAQILATIKLLLKKSRDRFQPHVSRGLEALLAARAGYDARTHMVAGLELMADELVTLGDAAEIALVLTRVLSAAPPTSNGGNATKERTLTSPHSLSMGLHVLKVLVDARPTFQPTDTELAQLSGLAQRCLESSESSVRMDAVQLCVAMHERVGDGRFWGALRGVKDDPKSLITYYIVKRQRENDQSVRV</sequence>
<feature type="compositionally biased region" description="Low complexity" evidence="8">
    <location>
        <begin position="729"/>
        <end position="769"/>
    </location>
</feature>
<dbReference type="InterPro" id="IPR011989">
    <property type="entry name" value="ARM-like"/>
</dbReference>
<feature type="region of interest" description="Disordered" evidence="8">
    <location>
        <begin position="729"/>
        <end position="789"/>
    </location>
</feature>
<dbReference type="Gene3D" id="1.25.10.10">
    <property type="entry name" value="Leucine-rich Repeat Variant"/>
    <property type="match status" value="3"/>
</dbReference>
<dbReference type="InterPro" id="IPR024395">
    <property type="entry name" value="CLASP_N_dom"/>
</dbReference>
<dbReference type="PANTHER" id="PTHR21567">
    <property type="entry name" value="CLASP"/>
    <property type="match status" value="1"/>
</dbReference>
<keyword evidence="4" id="KW-0132">Cell division</keyword>
<keyword evidence="6" id="KW-0131">Cell cycle</keyword>
<feature type="compositionally biased region" description="Polar residues" evidence="8">
    <location>
        <begin position="701"/>
        <end position="710"/>
    </location>
</feature>
<feature type="domain" description="TOG" evidence="9">
    <location>
        <begin position="3"/>
        <end position="232"/>
    </location>
</feature>
<evidence type="ECO:0000256" key="4">
    <source>
        <dbReference type="ARBA" id="ARBA00022618"/>
    </source>
</evidence>
<feature type="domain" description="TOG" evidence="9">
    <location>
        <begin position="294"/>
        <end position="520"/>
    </location>
</feature>
<comment type="function">
    <text evidence="7">Microtubule binding protein that promotes the stabilization of dynamic microtubules. Required for mitotic spindle formation.</text>
</comment>
<evidence type="ECO:0000256" key="5">
    <source>
        <dbReference type="ARBA" id="ARBA00022701"/>
    </source>
</evidence>
<comment type="similarity">
    <text evidence="2">Belongs to the CLASP family.</text>
</comment>
<name>A0ABP0BMX3_9PEZI</name>
<feature type="region of interest" description="Disordered" evidence="8">
    <location>
        <begin position="227"/>
        <end position="256"/>
    </location>
</feature>
<evidence type="ECO:0000313" key="11">
    <source>
        <dbReference type="Proteomes" id="UP001642405"/>
    </source>
</evidence>
<dbReference type="EMBL" id="CAWUHB010000021">
    <property type="protein sequence ID" value="CAK7220968.1"/>
    <property type="molecule type" value="Genomic_DNA"/>
</dbReference>
<comment type="subunit">
    <text evidence="3">Interacts with microtubules.</text>
</comment>
<reference evidence="10 11" key="1">
    <citation type="submission" date="2024-01" db="EMBL/GenBank/DDBJ databases">
        <authorList>
            <person name="Allen C."/>
            <person name="Tagirdzhanova G."/>
        </authorList>
    </citation>
    <scope>NUCLEOTIDE SEQUENCE [LARGE SCALE GENOMIC DNA]</scope>
</reference>
<dbReference type="InterPro" id="IPR034085">
    <property type="entry name" value="TOG"/>
</dbReference>
<keyword evidence="5" id="KW-0493">Microtubule</keyword>
<evidence type="ECO:0000313" key="10">
    <source>
        <dbReference type="EMBL" id="CAK7220968.1"/>
    </source>
</evidence>
<evidence type="ECO:0000259" key="9">
    <source>
        <dbReference type="SMART" id="SM01349"/>
    </source>
</evidence>
<evidence type="ECO:0000256" key="3">
    <source>
        <dbReference type="ARBA" id="ARBA00011375"/>
    </source>
</evidence>
<comment type="caution">
    <text evidence="10">The sequence shown here is derived from an EMBL/GenBank/DDBJ whole genome shotgun (WGS) entry which is preliminary data.</text>
</comment>
<dbReference type="PANTHER" id="PTHR21567:SF9">
    <property type="entry name" value="CLIP-ASSOCIATING PROTEIN"/>
    <property type="match status" value="1"/>
</dbReference>